<dbReference type="PROSITE" id="PS51186">
    <property type="entry name" value="GNAT"/>
    <property type="match status" value="1"/>
</dbReference>
<dbReference type="Pfam" id="PF00583">
    <property type="entry name" value="Acetyltransf_1"/>
    <property type="match status" value="1"/>
</dbReference>
<organism evidence="2 3">
    <name type="scientific">Hyphomonas hirschiana VP5</name>
    <dbReference type="NCBI Taxonomy" id="1280951"/>
    <lineage>
        <taxon>Bacteria</taxon>
        <taxon>Pseudomonadati</taxon>
        <taxon>Pseudomonadota</taxon>
        <taxon>Alphaproteobacteria</taxon>
        <taxon>Hyphomonadales</taxon>
        <taxon>Hyphomonadaceae</taxon>
        <taxon>Hyphomonas</taxon>
    </lineage>
</organism>
<feature type="domain" description="N-acetyltransferase" evidence="1">
    <location>
        <begin position="3"/>
        <end position="168"/>
    </location>
</feature>
<dbReference type="CDD" id="cd04301">
    <property type="entry name" value="NAT_SF"/>
    <property type="match status" value="1"/>
</dbReference>
<name>A0A059FAI1_9PROT</name>
<accession>A0A059FAI1</accession>
<evidence type="ECO:0000259" key="1">
    <source>
        <dbReference type="PROSITE" id="PS51186"/>
    </source>
</evidence>
<dbReference type="AlphaFoldDB" id="A0A059FAI1"/>
<proteinExistence type="predicted"/>
<dbReference type="InterPro" id="IPR016181">
    <property type="entry name" value="Acyl_CoA_acyltransferase"/>
</dbReference>
<dbReference type="Gene3D" id="3.40.630.30">
    <property type="match status" value="1"/>
</dbReference>
<dbReference type="SUPFAM" id="SSF55729">
    <property type="entry name" value="Acyl-CoA N-acyltransferases (Nat)"/>
    <property type="match status" value="1"/>
</dbReference>
<keyword evidence="2" id="KW-0808">Transferase</keyword>
<reference evidence="2 3" key="1">
    <citation type="submission" date="2013-04" db="EMBL/GenBank/DDBJ databases">
        <title>Hyphomonas hirschiana VP5 Genome Sequencing.</title>
        <authorList>
            <person name="Lai Q."/>
            <person name="Shao Z."/>
        </authorList>
    </citation>
    <scope>NUCLEOTIDE SEQUENCE [LARGE SCALE GENOMIC DNA]</scope>
    <source>
        <strain evidence="2 3">VP5</strain>
    </source>
</reference>
<evidence type="ECO:0000313" key="2">
    <source>
        <dbReference type="EMBL" id="KCZ87528.1"/>
    </source>
</evidence>
<protein>
    <submittedName>
        <fullName evidence="2">Acetyltransferase</fullName>
    </submittedName>
</protein>
<dbReference type="GO" id="GO:0016747">
    <property type="term" value="F:acyltransferase activity, transferring groups other than amino-acyl groups"/>
    <property type="evidence" value="ECO:0007669"/>
    <property type="project" value="InterPro"/>
</dbReference>
<dbReference type="EMBL" id="ARYI01000018">
    <property type="protein sequence ID" value="KCZ87528.1"/>
    <property type="molecule type" value="Genomic_DNA"/>
</dbReference>
<dbReference type="Proteomes" id="UP000025061">
    <property type="component" value="Unassembled WGS sequence"/>
</dbReference>
<gene>
    <name evidence="2" type="ORF">HHI_15803</name>
</gene>
<dbReference type="InterPro" id="IPR000182">
    <property type="entry name" value="GNAT_dom"/>
</dbReference>
<evidence type="ECO:0000313" key="3">
    <source>
        <dbReference type="Proteomes" id="UP000025061"/>
    </source>
</evidence>
<keyword evidence="3" id="KW-1185">Reference proteome</keyword>
<sequence length="168" mass="18693">MTFQIVPMTPAHIAEAVRVQAQAFTEDLRESPEVFADRLSRFGEYYRVAFMEGRMVGYMIGFPWKLGETLVNNEKFPADLPAPDCFYIHDIAILPEARGAGISKAMLEDAYKTAHRLGFDAVSLVAVGQSGSYWDNAGYVPYTLVGPRKLERIVDIYGPGARLMALPI</sequence>
<dbReference type="OrthoDB" id="359414at2"/>
<comment type="caution">
    <text evidence="2">The sequence shown here is derived from an EMBL/GenBank/DDBJ whole genome shotgun (WGS) entry which is preliminary data.</text>
</comment>
<dbReference type="PATRIC" id="fig|1280951.3.peg.3188"/>